<dbReference type="Pfam" id="PF17755">
    <property type="entry name" value="UvrA_DNA-bind"/>
    <property type="match status" value="2"/>
</dbReference>
<accession>A0ABX1VCG0</accession>
<keyword evidence="12" id="KW-0238">DNA-binding</keyword>
<evidence type="ECO:0000256" key="10">
    <source>
        <dbReference type="ARBA" id="ARBA00022840"/>
    </source>
</evidence>
<dbReference type="PANTHER" id="PTHR43152:SF3">
    <property type="entry name" value="UVRABC SYSTEM PROTEIN A"/>
    <property type="match status" value="1"/>
</dbReference>
<evidence type="ECO:0000256" key="11">
    <source>
        <dbReference type="ARBA" id="ARBA00022881"/>
    </source>
</evidence>
<feature type="region of interest" description="Disordered" evidence="17">
    <location>
        <begin position="1"/>
        <end position="29"/>
    </location>
</feature>
<feature type="compositionally biased region" description="Basic residues" evidence="17">
    <location>
        <begin position="13"/>
        <end position="22"/>
    </location>
</feature>
<comment type="caution">
    <text evidence="19">The sequence shown here is derived from an EMBL/GenBank/DDBJ whole genome shotgun (WGS) entry which is preliminary data.</text>
</comment>
<evidence type="ECO:0000256" key="15">
    <source>
        <dbReference type="ARBA" id="ARBA00039316"/>
    </source>
</evidence>
<evidence type="ECO:0000256" key="13">
    <source>
        <dbReference type="ARBA" id="ARBA00023204"/>
    </source>
</evidence>
<keyword evidence="9" id="KW-0862">Zinc</keyword>
<dbReference type="RefSeq" id="WP_171185365.1">
    <property type="nucleotide sequence ID" value="NZ_WTPX01000034.1"/>
</dbReference>
<evidence type="ECO:0000313" key="19">
    <source>
        <dbReference type="EMBL" id="NNJ25399.1"/>
    </source>
</evidence>
<dbReference type="Gene3D" id="3.30.1490.20">
    <property type="entry name" value="ATP-grasp fold, A domain"/>
    <property type="match status" value="2"/>
</dbReference>
<dbReference type="InterPro" id="IPR003593">
    <property type="entry name" value="AAA+_ATPase"/>
</dbReference>
<evidence type="ECO:0000256" key="4">
    <source>
        <dbReference type="ARBA" id="ARBA00022737"/>
    </source>
</evidence>
<evidence type="ECO:0000256" key="7">
    <source>
        <dbReference type="ARBA" id="ARBA00022769"/>
    </source>
</evidence>
<reference evidence="19 20" key="1">
    <citation type="journal article" date="2020" name="Syst. Appl. Microbiol.">
        <title>Alienimonas chondri sp. nov., a novel planctomycete isolated from the biofilm of the red alga Chondrus crispus.</title>
        <authorList>
            <person name="Vitorino I."/>
            <person name="Albuquerque L."/>
            <person name="Wiegand S."/>
            <person name="Kallscheuer N."/>
            <person name="da Costa M.S."/>
            <person name="Lobo-da-Cunha A."/>
            <person name="Jogler C."/>
            <person name="Lage O.M."/>
        </authorList>
    </citation>
    <scope>NUCLEOTIDE SEQUENCE [LARGE SCALE GENOMIC DNA]</scope>
    <source>
        <strain evidence="19 20">LzC2</strain>
    </source>
</reference>
<evidence type="ECO:0000256" key="6">
    <source>
        <dbReference type="ARBA" id="ARBA00022763"/>
    </source>
</evidence>
<keyword evidence="5" id="KW-0547">Nucleotide-binding</keyword>
<dbReference type="InterPro" id="IPR027417">
    <property type="entry name" value="P-loop_NTPase"/>
</dbReference>
<keyword evidence="4" id="KW-0677">Repeat</keyword>
<comment type="subcellular location">
    <subcellularLocation>
        <location evidence="1">Cytoplasm</location>
    </subcellularLocation>
</comment>
<sequence>MPAKKSAPAAKPSSKKKGRKKGAASATEITVRGAREHNLRDVSLTLPKNQLVVFTGVSGSGKSSLAFDTLYAEGQRRYVESLSSYARQFLGQMPKPEVDYIGGLAPSISIQQKTAGRNPRSTVGTITEVYDYLRVLYARVGQGYCYVSGLPIRAQSTDQIVAAIEQLEAGTKYSILAPLIQNQKGEYRDLFEDLARRGHLRARVDGEVHDLSDPPALKRHFKHTIEVVVDRLVAGKQSRTRLAEAVEQALKLSGGTLLVAPEDAAEKLYSADYSCPESGMSYEPPSPQLFSFNSPAGMCQSCHGLGVRHEFDEELMVADERKAVRNGALNLLKPFKDLGKWKKHIYEGAAAAIEEDFDLPKKTFLKTPWMKLPEPAQRAWLDGLGDRHVTFHWRGRGGWKHGGEWGGFLNELLESYREAKNPMRRRQLEKFMLTRPCSACGGTRLNKQANHVRLRTASKPFVKDYGRDELSLPEICALPISAAAEFFTDLVLTETDRVIAVEAIKEVSGRLGFLLKCGLHYLSLDRSAPTLSGGEAQRIRLAGQIGCGLVGVLYILDEPSIGLHPRDNTLLLDSLRDLRDRGNTVLVVEHDEETMRAADHVVDFGPGPGIRGGELVASGSVADVMKAPRSLTGQYLSGKKEIEVPAQRRMIDTGQKRKRPESPSSQWLTISGATHNNLKNVTAEIPLGALVCVTGVSGSGKSSLTNDILWQVLNRDVNGGNGEPGAHGEVLGLDHFDKAIDIDQSPIGRTPRSNPATYVKVFDLIRDLYTKLPQSSLRGFKPGRFSFNVPGGRCEHCEGHGATKLEMDFLADIWIPCPVCEERRFSRETLEVKFKGASVADVLNMDVAEALEHFENVPKIKRLLKTLADVGLDYLKLGQPSPTLSGGEAQRIKLARELGKRSTGSTFYLLDEPTTGLHFADVHKLLDVLHGFVDAGNTVLVVEHSLDVIKTADWVIDMGPDGGASGGRVVVAGTPEDVAACEESFTGRALREVLPSFAHAERTAPVKKAAPPRKTPPITVRGASQHNLQNVDLTLPRDKMTVFAGPSGSGKSSLAMDTLYAEGQRRYVESLSSYARQFLGQMPKPRVDSVAGLSPAVAIEQKTVGSTPRSTVGTVTEVYDYLRILFARLGTPHCPSCGTPVGTSTTDEVVGRVLALNETYGNGSPAKALLLAPQEIYKGETYEELFERLKTRGYSRVRVDGTTHPLDTPPKLDRREEHQLEVVVDRVTLDPGQIGRLTDSIEQALDLGRGVIRVAVAEKSKPEPEWATKRFSLHAACETCDRSFEPLSPQNFSFNSPLGWCDACEGLGNERGTDQSVLIADPTRTLRDGAVTAWPDPAANPQFAAILDGLSDAYGIDLDVPFDALPAPARRAVLYGGEKWVKASPKGSPSFRFQYKGLYPSLTEASRVSYQYRQRLRDLVGDKPCSQCDADRVRDDAAAVRFRGQTLPALCRLPLVDALAFLQSITLEGSEQKVAGDLLKEATHRLGFLVEVGLTYLTLDRSMPTLSGGESQRIRLAGQVGRSLTGVLYVLDEPTIGLHPRDNGRLLTALKKLRDLGNTVVLVEHDREVIEAADRLIDFGPGSGRLGGTITAEGTPKQVARRKASVTGRYLSGSDEIKVPTERRDGGGKAVELKGVRHHNLRNVDLTLPLGTLVCVTGVSGSGKSSLIEGTLAPAIARALGQSGKTPGPFRSLTGTEHLSKIIAVDQAPLGATPASNPATYTGVFDLIRELYCRLPAAKARGYKPARFSFNRPGGRCETCEGLGQRKIEMHFLPDVWVDCDACDGKRYTAETLVVTYKDKSIADVLEMSIGEAYDLFANVPKIRAVLGVLKAIGLDYLSLGQSAPTLSGGEAQRVKLAAELARPDAGQTLYLLDEPTTGLHLADIAKLLEVLNGLVERGNTVCVIEHNLDVIKTADWLIDLGPEAGSGGGRIVADGTPEDVVRDAAEVSHTARLLQPVLEASSKADRAAFRIEEEAAEREGDTTLSRFGKQEKAPWQTDGVRWHTRDRLAHNGKPAQWEGALLSNVVSTLVDLGGFAEPNWGERSVVEVTGDDRPTGWFLHAKTAQEWFCALTFRVAKGRFDQAALRKRFPWKPADELDLPVYGSDPRVRVRDLKADWQEVTFKPHWFKEVNTPEFAAFLEEARASYLDAASPNDDADDDRAPWERLGRDWHTSPQGFTGRGPKWKPEVLNALADTIAAAVPDAAANWTAKTIVPFTRNGDDAAFAELHTKRPAGLDLTIPVEPGSLALGRVATLGAERELARHRGGEAVKVRFRTIKQASDPKLRALLGELAAGD</sequence>
<dbReference type="InterPro" id="IPR017871">
    <property type="entry name" value="ABC_transporter-like_CS"/>
</dbReference>
<keyword evidence="20" id="KW-1185">Reference proteome</keyword>
<feature type="compositionally biased region" description="Low complexity" evidence="17">
    <location>
        <begin position="1"/>
        <end position="12"/>
    </location>
</feature>
<dbReference type="Pfam" id="PF17760">
    <property type="entry name" value="UvrA_inter"/>
    <property type="match status" value="2"/>
</dbReference>
<evidence type="ECO:0000313" key="20">
    <source>
        <dbReference type="Proteomes" id="UP000609651"/>
    </source>
</evidence>
<dbReference type="CDD" id="cd03271">
    <property type="entry name" value="ABC_UvrA_II"/>
    <property type="match status" value="2"/>
</dbReference>
<dbReference type="EMBL" id="WTPX01000034">
    <property type="protein sequence ID" value="NNJ25399.1"/>
    <property type="molecule type" value="Genomic_DNA"/>
</dbReference>
<dbReference type="Proteomes" id="UP000609651">
    <property type="component" value="Unassembled WGS sequence"/>
</dbReference>
<dbReference type="NCBIfam" id="TIGR00630">
    <property type="entry name" value="uvra"/>
    <property type="match status" value="2"/>
</dbReference>
<dbReference type="NCBIfam" id="NF001503">
    <property type="entry name" value="PRK00349.1"/>
    <property type="match status" value="2"/>
</dbReference>
<dbReference type="PANTHER" id="PTHR43152">
    <property type="entry name" value="UVRABC SYSTEM PROTEIN A"/>
    <property type="match status" value="1"/>
</dbReference>
<organism evidence="19 20">
    <name type="scientific">Alienimonas chondri</name>
    <dbReference type="NCBI Taxonomy" id="2681879"/>
    <lineage>
        <taxon>Bacteria</taxon>
        <taxon>Pseudomonadati</taxon>
        <taxon>Planctomycetota</taxon>
        <taxon>Planctomycetia</taxon>
        <taxon>Planctomycetales</taxon>
        <taxon>Planctomycetaceae</taxon>
        <taxon>Alienimonas</taxon>
    </lineage>
</organism>
<protein>
    <recommendedName>
        <fullName evidence="15">UvrABC system protein A</fullName>
    </recommendedName>
    <alternativeName>
        <fullName evidence="16">Excinuclease ABC subunit A</fullName>
    </alternativeName>
</protein>
<keyword evidence="3" id="KW-0479">Metal-binding</keyword>
<evidence type="ECO:0000256" key="8">
    <source>
        <dbReference type="ARBA" id="ARBA00022771"/>
    </source>
</evidence>
<evidence type="ECO:0000256" key="9">
    <source>
        <dbReference type="ARBA" id="ARBA00022833"/>
    </source>
</evidence>
<dbReference type="PROSITE" id="PS00211">
    <property type="entry name" value="ABC_TRANSPORTER_1"/>
    <property type="match status" value="4"/>
</dbReference>
<keyword evidence="7" id="KW-0228">DNA excision</keyword>
<evidence type="ECO:0000256" key="5">
    <source>
        <dbReference type="ARBA" id="ARBA00022741"/>
    </source>
</evidence>
<evidence type="ECO:0000259" key="18">
    <source>
        <dbReference type="PROSITE" id="PS50893"/>
    </source>
</evidence>
<keyword evidence="10" id="KW-0067">ATP-binding</keyword>
<dbReference type="Gene3D" id="1.20.1580.10">
    <property type="entry name" value="ABC transporter ATPase like domain"/>
    <property type="match status" value="4"/>
</dbReference>
<keyword evidence="8" id="KW-0863">Zinc-finger</keyword>
<feature type="domain" description="ABC transporter" evidence="18">
    <location>
        <begin position="1617"/>
        <end position="1954"/>
    </location>
</feature>
<dbReference type="InterPro" id="IPR041552">
    <property type="entry name" value="UvrA_DNA-bd"/>
</dbReference>
<dbReference type="InterPro" id="IPR004602">
    <property type="entry name" value="UvrA"/>
</dbReference>
<evidence type="ECO:0000256" key="17">
    <source>
        <dbReference type="SAM" id="MobiDB-lite"/>
    </source>
</evidence>
<dbReference type="InterPro" id="IPR041102">
    <property type="entry name" value="UvrA_inter"/>
</dbReference>
<feature type="domain" description="ABC transporter" evidence="18">
    <location>
        <begin position="648"/>
        <end position="991"/>
    </location>
</feature>
<gene>
    <name evidence="19" type="primary">uvrA_3</name>
    <name evidence="19" type="ORF">LzC2_14690</name>
</gene>
<dbReference type="InterPro" id="IPR013815">
    <property type="entry name" value="ATP_grasp_subdomain_1"/>
</dbReference>
<dbReference type="SUPFAM" id="SSF52540">
    <property type="entry name" value="P-loop containing nucleoside triphosphate hydrolases"/>
    <property type="match status" value="4"/>
</dbReference>
<evidence type="ECO:0000256" key="1">
    <source>
        <dbReference type="ARBA" id="ARBA00004496"/>
    </source>
</evidence>
<dbReference type="Gene3D" id="1.10.8.280">
    <property type="entry name" value="ABC transporter ATPase domain-like"/>
    <property type="match status" value="2"/>
</dbReference>
<dbReference type="SMART" id="SM00382">
    <property type="entry name" value="AAA"/>
    <property type="match status" value="4"/>
</dbReference>
<dbReference type="PROSITE" id="PS50893">
    <property type="entry name" value="ABC_TRANSPORTER_2"/>
    <property type="match status" value="3"/>
</dbReference>
<keyword evidence="2" id="KW-0963">Cytoplasm</keyword>
<proteinExistence type="inferred from homology"/>
<evidence type="ECO:0000256" key="16">
    <source>
        <dbReference type="ARBA" id="ARBA00042156"/>
    </source>
</evidence>
<feature type="domain" description="ABC transporter" evidence="18">
    <location>
        <begin position="1287"/>
        <end position="1606"/>
    </location>
</feature>
<evidence type="ECO:0000256" key="14">
    <source>
        <dbReference type="ARBA" id="ARBA00038000"/>
    </source>
</evidence>
<keyword evidence="6" id="KW-0227">DNA damage</keyword>
<keyword evidence="11" id="KW-0267">Excision nuclease</keyword>
<name>A0ABX1VCG0_9PLAN</name>
<evidence type="ECO:0000256" key="2">
    <source>
        <dbReference type="ARBA" id="ARBA00022490"/>
    </source>
</evidence>
<dbReference type="Gene3D" id="3.40.50.300">
    <property type="entry name" value="P-loop containing nucleotide triphosphate hydrolases"/>
    <property type="match status" value="4"/>
</dbReference>
<evidence type="ECO:0000256" key="3">
    <source>
        <dbReference type="ARBA" id="ARBA00022723"/>
    </source>
</evidence>
<comment type="similarity">
    <text evidence="14">Belongs to the ABC transporter superfamily. UvrA family.</text>
</comment>
<dbReference type="InterPro" id="IPR003439">
    <property type="entry name" value="ABC_transporter-like_ATP-bd"/>
</dbReference>
<evidence type="ECO:0000256" key="12">
    <source>
        <dbReference type="ARBA" id="ARBA00023125"/>
    </source>
</evidence>
<keyword evidence="13" id="KW-0234">DNA repair</keyword>